<sequence>MSAAGLLLRSSLSTQGKFLWNSIKHCLSPSGLLTVAFGSC</sequence>
<organism evidence="1">
    <name type="scientific">Anguilla anguilla</name>
    <name type="common">European freshwater eel</name>
    <name type="synonym">Muraena anguilla</name>
    <dbReference type="NCBI Taxonomy" id="7936"/>
    <lineage>
        <taxon>Eukaryota</taxon>
        <taxon>Metazoa</taxon>
        <taxon>Chordata</taxon>
        <taxon>Craniata</taxon>
        <taxon>Vertebrata</taxon>
        <taxon>Euteleostomi</taxon>
        <taxon>Actinopterygii</taxon>
        <taxon>Neopterygii</taxon>
        <taxon>Teleostei</taxon>
        <taxon>Anguilliformes</taxon>
        <taxon>Anguillidae</taxon>
        <taxon>Anguilla</taxon>
    </lineage>
</organism>
<evidence type="ECO:0000313" key="1">
    <source>
        <dbReference type="EMBL" id="JAH90390.1"/>
    </source>
</evidence>
<reference evidence="1" key="1">
    <citation type="submission" date="2014-11" db="EMBL/GenBank/DDBJ databases">
        <authorList>
            <person name="Amaro Gonzalez C."/>
        </authorList>
    </citation>
    <scope>NUCLEOTIDE SEQUENCE</scope>
</reference>
<dbReference type="AlphaFoldDB" id="A0A0E9WLE1"/>
<protein>
    <submittedName>
        <fullName evidence="1">Uncharacterized protein</fullName>
    </submittedName>
</protein>
<proteinExistence type="predicted"/>
<reference evidence="1" key="2">
    <citation type="journal article" date="2015" name="Fish Shellfish Immunol.">
        <title>Early steps in the European eel (Anguilla anguilla)-Vibrio vulnificus interaction in the gills: Role of the RtxA13 toxin.</title>
        <authorList>
            <person name="Callol A."/>
            <person name="Pajuelo D."/>
            <person name="Ebbesson L."/>
            <person name="Teles M."/>
            <person name="MacKenzie S."/>
            <person name="Amaro C."/>
        </authorList>
    </citation>
    <scope>NUCLEOTIDE SEQUENCE</scope>
</reference>
<name>A0A0E9WLE1_ANGAN</name>
<accession>A0A0E9WLE1</accession>
<dbReference type="EMBL" id="GBXM01018187">
    <property type="protein sequence ID" value="JAH90390.1"/>
    <property type="molecule type" value="Transcribed_RNA"/>
</dbReference>